<name>A0AAN0MGX6_9RHOB</name>
<dbReference type="Gene3D" id="3.40.50.150">
    <property type="entry name" value="Vaccinia Virus protein VP39"/>
    <property type="match status" value="1"/>
</dbReference>
<dbReference type="EMBL" id="CP151767">
    <property type="protein sequence ID" value="WZU69592.2"/>
    <property type="molecule type" value="Genomic_DNA"/>
</dbReference>
<evidence type="ECO:0000313" key="1">
    <source>
        <dbReference type="EMBL" id="WZU69592.2"/>
    </source>
</evidence>
<evidence type="ECO:0000313" key="2">
    <source>
        <dbReference type="Proteomes" id="UP001470809"/>
    </source>
</evidence>
<dbReference type="KEGG" id="yrh:AABB31_14070"/>
<dbReference type="GO" id="GO:0008168">
    <property type="term" value="F:methyltransferase activity"/>
    <property type="evidence" value="ECO:0007669"/>
    <property type="project" value="UniProtKB-KW"/>
</dbReference>
<dbReference type="RefSeq" id="WP_373635495.1">
    <property type="nucleotide sequence ID" value="NZ_CP151767.2"/>
</dbReference>
<dbReference type="InterPro" id="IPR029063">
    <property type="entry name" value="SAM-dependent_MTases_sf"/>
</dbReference>
<dbReference type="GO" id="GO:0032259">
    <property type="term" value="P:methylation"/>
    <property type="evidence" value="ECO:0007669"/>
    <property type="project" value="UniProtKB-KW"/>
</dbReference>
<keyword evidence="1" id="KW-0489">Methyltransferase</keyword>
<dbReference type="Proteomes" id="UP001470809">
    <property type="component" value="Chromosome"/>
</dbReference>
<accession>A0AAN0MGX6</accession>
<keyword evidence="1" id="KW-0808">Transferase</keyword>
<organism evidence="1 2">
    <name type="scientific">Yoonia rhodophyticola</name>
    <dbReference type="NCBI Taxonomy" id="3137370"/>
    <lineage>
        <taxon>Bacteria</taxon>
        <taxon>Pseudomonadati</taxon>
        <taxon>Pseudomonadota</taxon>
        <taxon>Alphaproteobacteria</taxon>
        <taxon>Rhodobacterales</taxon>
        <taxon>Paracoccaceae</taxon>
        <taxon>Yoonia</taxon>
    </lineage>
</organism>
<reference evidence="2" key="1">
    <citation type="submission" date="2024-04" db="EMBL/GenBank/DDBJ databases">
        <title>Phylogenomic analyses of a clade within the roseobacter group suggest taxonomic reassignments of species of the genera Aestuariivita, Citreicella, Loktanella, Nautella, Pelagibaca, Ruegeria, Thalassobius, Thiobacimonas and Tropicibacter, and the proposal o.</title>
        <authorList>
            <person name="Jeon C.O."/>
        </authorList>
    </citation>
    <scope>NUCLEOTIDE SEQUENCE [LARGE SCALE GENOMIC DNA]</scope>
    <source>
        <strain evidence="2">SS1-5</strain>
    </source>
</reference>
<reference evidence="1 2" key="2">
    <citation type="submission" date="2024-08" db="EMBL/GenBank/DDBJ databases">
        <title>Phylogenomic analyses of a clade within the roseobacter group suggest taxonomic reassignments of species of the genera Aestuariivita, Citreicella, Loktanella, Nautella, Pelagibaca, Ruegeria, Thalassobius, Thiobacimonas and Tropicibacter, and the proposal o.</title>
        <authorList>
            <person name="Jeon C.O."/>
        </authorList>
    </citation>
    <scope>NUCLEOTIDE SEQUENCE [LARGE SCALE GENOMIC DNA]</scope>
    <source>
        <strain evidence="1 2">SS1-5</strain>
    </source>
</reference>
<dbReference type="Pfam" id="PF13489">
    <property type="entry name" value="Methyltransf_23"/>
    <property type="match status" value="1"/>
</dbReference>
<dbReference type="CDD" id="cd02440">
    <property type="entry name" value="AdoMet_MTases"/>
    <property type="match status" value="1"/>
</dbReference>
<proteinExistence type="predicted"/>
<dbReference type="SUPFAM" id="SSF53335">
    <property type="entry name" value="S-adenosyl-L-methionine-dependent methyltransferases"/>
    <property type="match status" value="1"/>
</dbReference>
<sequence length="205" mass="21996">MAEKKDVIHPSLWTPRPVDETIAVYKDWAKSYDADIHARGYRTPARLAAAFRDYVDPGQTVLDFGCGTGIGGAALRTVGFETLHGTDVTAAMLEKGAKSGIYEKIWLSEPGKLDVQPGAYGGIFACGVISLAAAPASTLALVVSALGPGGILGLSYNDPTLKDQSYLDALQHEIDMDRVAQVFREHGPHLEDVDMGSDVIILRRL</sequence>
<keyword evidence="2" id="KW-1185">Reference proteome</keyword>
<dbReference type="AlphaFoldDB" id="A0AAN0MGX6"/>
<gene>
    <name evidence="1" type="ORF">AABB31_14070</name>
</gene>
<protein>
    <submittedName>
        <fullName evidence="1">Class I SAM-dependent methyltransferase</fullName>
    </submittedName>
</protein>